<evidence type="ECO:0000313" key="2">
    <source>
        <dbReference type="Proteomes" id="UP000054097"/>
    </source>
</evidence>
<protein>
    <submittedName>
        <fullName evidence="1">Uncharacterized protein</fullName>
    </submittedName>
</protein>
<gene>
    <name evidence="1" type="ORF">M408DRAFT_332869</name>
</gene>
<dbReference type="Proteomes" id="UP000054097">
    <property type="component" value="Unassembled WGS sequence"/>
</dbReference>
<feature type="non-terminal residue" evidence="1">
    <location>
        <position position="1"/>
    </location>
</feature>
<accession>A0A0C2W819</accession>
<dbReference type="AlphaFoldDB" id="A0A0C2W819"/>
<reference evidence="1 2" key="1">
    <citation type="submission" date="2014-04" db="EMBL/GenBank/DDBJ databases">
        <authorList>
            <consortium name="DOE Joint Genome Institute"/>
            <person name="Kuo A."/>
            <person name="Zuccaro A."/>
            <person name="Kohler A."/>
            <person name="Nagy L.G."/>
            <person name="Floudas D."/>
            <person name="Copeland A."/>
            <person name="Barry K.W."/>
            <person name="Cichocki N."/>
            <person name="Veneault-Fourrey C."/>
            <person name="LaButti K."/>
            <person name="Lindquist E.A."/>
            <person name="Lipzen A."/>
            <person name="Lundell T."/>
            <person name="Morin E."/>
            <person name="Murat C."/>
            <person name="Sun H."/>
            <person name="Tunlid A."/>
            <person name="Henrissat B."/>
            <person name="Grigoriev I.V."/>
            <person name="Hibbett D.S."/>
            <person name="Martin F."/>
            <person name="Nordberg H.P."/>
            <person name="Cantor M.N."/>
            <person name="Hua S.X."/>
        </authorList>
    </citation>
    <scope>NUCLEOTIDE SEQUENCE [LARGE SCALE GENOMIC DNA]</scope>
    <source>
        <strain evidence="1 2">MAFF 305830</strain>
    </source>
</reference>
<dbReference type="HOGENOM" id="CLU_1122398_0_0_1"/>
<name>A0A0C2W819_SERVB</name>
<evidence type="ECO:0000313" key="1">
    <source>
        <dbReference type="EMBL" id="KIM22568.1"/>
    </source>
</evidence>
<proteinExistence type="predicted"/>
<organism evidence="1 2">
    <name type="scientific">Serendipita vermifera MAFF 305830</name>
    <dbReference type="NCBI Taxonomy" id="933852"/>
    <lineage>
        <taxon>Eukaryota</taxon>
        <taxon>Fungi</taxon>
        <taxon>Dikarya</taxon>
        <taxon>Basidiomycota</taxon>
        <taxon>Agaricomycotina</taxon>
        <taxon>Agaricomycetes</taxon>
        <taxon>Sebacinales</taxon>
        <taxon>Serendipitaceae</taxon>
        <taxon>Serendipita</taxon>
    </lineage>
</organism>
<feature type="non-terminal residue" evidence="1">
    <location>
        <position position="248"/>
    </location>
</feature>
<keyword evidence="2" id="KW-1185">Reference proteome</keyword>
<dbReference type="EMBL" id="KN824353">
    <property type="protein sequence ID" value="KIM22568.1"/>
    <property type="molecule type" value="Genomic_DNA"/>
</dbReference>
<sequence>LSKRISSTATATPSVSLAPTRFPNLCYYSRFSASRLVPFSVQNLPETPPRHFPPPRARGVSCGDEITPINKYGRIITKRQTLLSHPQSAFAPRRCCQRMRVGYKPQNLLVVRVRVIHSSNRQKHHSFPLFLSFFFFLCSSSTTIVVEPNLTAFASAFALSSHPSLIALHPPLIISDIHSTPLSFNLHTSQPTFKIFGHESVLRSYLIFTHLFPPRRPSYRSTFRRHSSGRGPHLDACFGCTTASLSPL</sequence>
<reference evidence="2" key="2">
    <citation type="submission" date="2015-01" db="EMBL/GenBank/DDBJ databases">
        <title>Evolutionary Origins and Diversification of the Mycorrhizal Mutualists.</title>
        <authorList>
            <consortium name="DOE Joint Genome Institute"/>
            <consortium name="Mycorrhizal Genomics Consortium"/>
            <person name="Kohler A."/>
            <person name="Kuo A."/>
            <person name="Nagy L.G."/>
            <person name="Floudas D."/>
            <person name="Copeland A."/>
            <person name="Barry K.W."/>
            <person name="Cichocki N."/>
            <person name="Veneault-Fourrey C."/>
            <person name="LaButti K."/>
            <person name="Lindquist E.A."/>
            <person name="Lipzen A."/>
            <person name="Lundell T."/>
            <person name="Morin E."/>
            <person name="Murat C."/>
            <person name="Riley R."/>
            <person name="Ohm R."/>
            <person name="Sun H."/>
            <person name="Tunlid A."/>
            <person name="Henrissat B."/>
            <person name="Grigoriev I.V."/>
            <person name="Hibbett D.S."/>
            <person name="Martin F."/>
        </authorList>
    </citation>
    <scope>NUCLEOTIDE SEQUENCE [LARGE SCALE GENOMIC DNA]</scope>
    <source>
        <strain evidence="2">MAFF 305830</strain>
    </source>
</reference>